<feature type="transmembrane region" description="Helical" evidence="1">
    <location>
        <begin position="38"/>
        <end position="58"/>
    </location>
</feature>
<keyword evidence="1" id="KW-1133">Transmembrane helix</keyword>
<keyword evidence="4" id="KW-1185">Reference proteome</keyword>
<keyword evidence="1" id="KW-0812">Transmembrane</keyword>
<keyword evidence="2" id="KW-0732">Signal</keyword>
<keyword evidence="1" id="KW-0472">Membrane</keyword>
<proteinExistence type="predicted"/>
<feature type="transmembrane region" description="Helical" evidence="1">
    <location>
        <begin position="70"/>
        <end position="89"/>
    </location>
</feature>
<evidence type="ECO:0000256" key="2">
    <source>
        <dbReference type="SAM" id="SignalP"/>
    </source>
</evidence>
<dbReference type="EMBL" id="JBHUCO010000013">
    <property type="protein sequence ID" value="MFD1518554.1"/>
    <property type="molecule type" value="Genomic_DNA"/>
</dbReference>
<feature type="chain" id="PRO_5046636629" description="DUF998 domain-containing protein" evidence="2">
    <location>
        <begin position="22"/>
        <end position="193"/>
    </location>
</feature>
<comment type="caution">
    <text evidence="3">The sequence shown here is derived from an EMBL/GenBank/DDBJ whole genome shotgun (WGS) entry which is preliminary data.</text>
</comment>
<reference evidence="4" key="1">
    <citation type="journal article" date="2019" name="Int. J. Syst. Evol. Microbiol.">
        <title>The Global Catalogue of Microorganisms (GCM) 10K type strain sequencing project: providing services to taxonomists for standard genome sequencing and annotation.</title>
        <authorList>
            <consortium name="The Broad Institute Genomics Platform"/>
            <consortium name="The Broad Institute Genome Sequencing Center for Infectious Disease"/>
            <person name="Wu L."/>
            <person name="Ma J."/>
        </authorList>
    </citation>
    <scope>NUCLEOTIDE SEQUENCE [LARGE SCALE GENOMIC DNA]</scope>
    <source>
        <strain evidence="4">CCM 7043</strain>
    </source>
</reference>
<evidence type="ECO:0008006" key="5">
    <source>
        <dbReference type="Google" id="ProtNLM"/>
    </source>
</evidence>
<feature type="transmembrane region" description="Helical" evidence="1">
    <location>
        <begin position="157"/>
        <end position="177"/>
    </location>
</feature>
<evidence type="ECO:0000313" key="4">
    <source>
        <dbReference type="Proteomes" id="UP001597114"/>
    </source>
</evidence>
<name>A0ABW4ESK9_9PSEU</name>
<dbReference type="Proteomes" id="UP001597114">
    <property type="component" value="Unassembled WGS sequence"/>
</dbReference>
<feature type="signal peptide" evidence="2">
    <location>
        <begin position="1"/>
        <end position="21"/>
    </location>
</feature>
<feature type="transmembrane region" description="Helical" evidence="1">
    <location>
        <begin position="101"/>
        <end position="119"/>
    </location>
</feature>
<evidence type="ECO:0000313" key="3">
    <source>
        <dbReference type="EMBL" id="MFD1518554.1"/>
    </source>
</evidence>
<dbReference type="RefSeq" id="WP_344729593.1">
    <property type="nucleotide sequence ID" value="NZ_BAAAUS010000063.1"/>
</dbReference>
<feature type="transmembrane region" description="Helical" evidence="1">
    <location>
        <begin position="131"/>
        <end position="151"/>
    </location>
</feature>
<accession>A0ABW4ESK9</accession>
<evidence type="ECO:0000256" key="1">
    <source>
        <dbReference type="SAM" id="Phobius"/>
    </source>
</evidence>
<organism evidence="3 4">
    <name type="scientific">Pseudonocardia yunnanensis</name>
    <dbReference type="NCBI Taxonomy" id="58107"/>
    <lineage>
        <taxon>Bacteria</taxon>
        <taxon>Bacillati</taxon>
        <taxon>Actinomycetota</taxon>
        <taxon>Actinomycetes</taxon>
        <taxon>Pseudonocardiales</taxon>
        <taxon>Pseudonocardiaceae</taxon>
        <taxon>Pseudonocardia</taxon>
    </lineage>
</organism>
<protein>
    <recommendedName>
        <fullName evidence="5">DUF998 domain-containing protein</fullName>
    </recommendedName>
</protein>
<sequence length="193" mass="19245">METVRSIRAVALVCVVGTALAALYAATAAVTAWVPSYGFVVQALIHCAELAGLIGLALSGAAGAGLLGRIGLGGAGLGQVLLVAAELIYPGSPDVGDQLFAVAPLLSAVGMVLAGVAVLRAGHWTGWRRTAPLLVGLWSIVVLTPAIIISGGPPAPAALWAIAGWELTWLLLGVAVLTGTGATARIKEARASA</sequence>
<gene>
    <name evidence="3" type="ORF">ACFSJD_13725</name>
</gene>